<dbReference type="Proteomes" id="UP000077671">
    <property type="component" value="Unassembled WGS sequence"/>
</dbReference>
<feature type="compositionally biased region" description="Polar residues" evidence="1">
    <location>
        <begin position="138"/>
        <end position="148"/>
    </location>
</feature>
<evidence type="ECO:0000256" key="1">
    <source>
        <dbReference type="SAM" id="MobiDB-lite"/>
    </source>
</evidence>
<accession>A0A8T8SJ73</accession>
<feature type="region of interest" description="Disordered" evidence="1">
    <location>
        <begin position="177"/>
        <end position="229"/>
    </location>
</feature>
<evidence type="ECO:0000313" key="3">
    <source>
        <dbReference type="Proteomes" id="UP000077671"/>
    </source>
</evidence>
<dbReference type="AlphaFoldDB" id="A0A8T8SJ73"/>
<dbReference type="EMBL" id="LWDD02002359">
    <property type="protein sequence ID" value="KAE8241027.1"/>
    <property type="molecule type" value="Genomic_DNA"/>
</dbReference>
<feature type="compositionally biased region" description="Basic and acidic residues" evidence="1">
    <location>
        <begin position="218"/>
        <end position="227"/>
    </location>
</feature>
<organism evidence="2 3">
    <name type="scientific">Tilletia caries</name>
    <name type="common">wheat bunt fungus</name>
    <dbReference type="NCBI Taxonomy" id="13290"/>
    <lineage>
        <taxon>Eukaryota</taxon>
        <taxon>Fungi</taxon>
        <taxon>Dikarya</taxon>
        <taxon>Basidiomycota</taxon>
        <taxon>Ustilaginomycotina</taxon>
        <taxon>Exobasidiomycetes</taxon>
        <taxon>Tilletiales</taxon>
        <taxon>Tilletiaceae</taxon>
        <taxon>Tilletia</taxon>
    </lineage>
</organism>
<proteinExistence type="predicted"/>
<feature type="compositionally biased region" description="Acidic residues" evidence="1">
    <location>
        <begin position="104"/>
        <end position="118"/>
    </location>
</feature>
<name>A0A8T8SJ73_9BASI</name>
<reference evidence="2" key="2">
    <citation type="journal article" date="2019" name="IMA Fungus">
        <title>Genome sequencing and comparison of five Tilletia species to identify candidate genes for the detection of regulated species infecting wheat.</title>
        <authorList>
            <person name="Nguyen H.D.T."/>
            <person name="Sultana T."/>
            <person name="Kesanakurti P."/>
            <person name="Hambleton S."/>
        </authorList>
    </citation>
    <scope>NUCLEOTIDE SEQUENCE</scope>
    <source>
        <strain evidence="2">DAOMC 238032</strain>
    </source>
</reference>
<gene>
    <name evidence="2" type="ORF">A4X03_0g8230</name>
</gene>
<protein>
    <submittedName>
        <fullName evidence="2">Uncharacterized protein</fullName>
    </submittedName>
</protein>
<feature type="compositionally biased region" description="Low complexity" evidence="1">
    <location>
        <begin position="120"/>
        <end position="137"/>
    </location>
</feature>
<feature type="region of interest" description="Disordered" evidence="1">
    <location>
        <begin position="56"/>
        <end position="158"/>
    </location>
</feature>
<comment type="caution">
    <text evidence="2">The sequence shown here is derived from an EMBL/GenBank/DDBJ whole genome shotgun (WGS) entry which is preliminary data.</text>
</comment>
<feature type="compositionally biased region" description="Acidic residues" evidence="1">
    <location>
        <begin position="64"/>
        <end position="73"/>
    </location>
</feature>
<evidence type="ECO:0000313" key="2">
    <source>
        <dbReference type="EMBL" id="KAE8241027.1"/>
    </source>
</evidence>
<reference evidence="2" key="1">
    <citation type="submission" date="2016-04" db="EMBL/GenBank/DDBJ databases">
        <authorList>
            <person name="Nguyen H.D."/>
            <person name="Kesanakurti P."/>
            <person name="Cullis J."/>
            <person name="Levesque C.A."/>
            <person name="Hambleton S."/>
        </authorList>
    </citation>
    <scope>NUCLEOTIDE SEQUENCE</scope>
    <source>
        <strain evidence="2">DAOMC 238032</strain>
    </source>
</reference>
<sequence length="323" mass="35833">MSKTGQGLLLEEIYDGQMKTQREHLLKRIPWWEMMQEMMRDRYSSDPDIVVTGATDINTQYNGDGDDVSDNDGQDDRGNDGDDGNNGGESPYTRTHGTKRFNYDVDDDDDDMDDDELLDSVSVRASEPRASSEASLSFRTPTASQRSVNGLRIPGRDAALPGLDRLASQVSADSMRAHAVSAHSETPSRGLKRTSIGNISMKSESHKENDASSIASSSRDKKKETGKGRASSIIDDALIGFQQRASEDRAAIIAEREQTKRRKLELRSQELAVKTQQRDREHEVHEAHFTMLESKVEALHALLTATNAKLDTILMKLGGYYAP</sequence>